<evidence type="ECO:0000313" key="3">
    <source>
        <dbReference type="EMBL" id="KAG0268459.1"/>
    </source>
</evidence>
<evidence type="ECO:0000256" key="2">
    <source>
        <dbReference type="SAM" id="MobiDB-lite"/>
    </source>
</evidence>
<dbReference type="AlphaFoldDB" id="A0A9P6UC28"/>
<dbReference type="GO" id="GO:0003677">
    <property type="term" value="F:DNA binding"/>
    <property type="evidence" value="ECO:0007669"/>
    <property type="project" value="InterPro"/>
</dbReference>
<dbReference type="OrthoDB" id="2976553at2759"/>
<proteinExistence type="predicted"/>
<gene>
    <name evidence="3" type="ORF">DFQ27_006689</name>
</gene>
<keyword evidence="1" id="KW-0233">DNA recombination</keyword>
<dbReference type="Proteomes" id="UP000807716">
    <property type="component" value="Unassembled WGS sequence"/>
</dbReference>
<protein>
    <recommendedName>
        <fullName evidence="5">Tyr recombinase domain-containing protein</fullName>
    </recommendedName>
</protein>
<sequence length="713" mass="80989">MTSQDPSNTGASQSAVTPIDLALNAVYLGQGNQNTFSLAQGHSPQPSNLGSMENYDDDDDDDDEDDEEADEDPAALLDTAEHASLLSGAVMGDEDDGGDGLSVYRASARKKTDENRYARGTRKAYNTRIQQAKTFAASVGKKGMFDSVHAGVPDLLIAFVNSKCQPQDPDVVPVGYKSAESIRTAMKQYYRSEHGCVGNTWRVDNDGICHGNPVDSIEFDNYMKSLKKKFSEEATIKHSRAMTLRDLKTLVSYLDRSDVIDTYGDSICLAFQAFVATGFALWTRNNELVALKVCEVERGLRTEEGHPYLKIKPTWRKRNQDDPSKVYEYEIHSLPEEPITCRYTRLTRWLDFLQYDLRRRPLKPDELVFPAIDASRIIRYGRKYSSHRIQTLLHQFTKAAGLHSTGQRSQYTTHCLRRGGAQHRFMFAKEKWSLKAVKWWGGWSAGEQEGTIMRYLLDEMNAYETGYSDMFSPNRRNYRHTVFMGEADADKPLTRGEFSRALEAMERKLAHSQATLDTMMQLILSIQQSVDTMRQEQGLPVSPAPQPSPQTGNSPQPPFHPQVQSSLALHVQATPSQPTQQHTRVDRRKPVIPIARTWQECVKQWDEGDKDNGLEIPLKDWPTHMRVSVGPLYSQRKLIVEEVKRCGTEQELRKVYGEKLNSVQTLITSIREKRKREKREASLARQAFNKRVRIDDTENDDLEEIEGYEEGSL</sequence>
<dbReference type="Gene3D" id="1.10.443.10">
    <property type="entry name" value="Intergrase catalytic core"/>
    <property type="match status" value="1"/>
</dbReference>
<evidence type="ECO:0000313" key="4">
    <source>
        <dbReference type="Proteomes" id="UP000807716"/>
    </source>
</evidence>
<accession>A0A9P6UC28</accession>
<dbReference type="SUPFAM" id="SSF56349">
    <property type="entry name" value="DNA breaking-rejoining enzymes"/>
    <property type="match status" value="1"/>
</dbReference>
<evidence type="ECO:0000256" key="1">
    <source>
        <dbReference type="ARBA" id="ARBA00023172"/>
    </source>
</evidence>
<organism evidence="3 4">
    <name type="scientific">Actinomortierella ambigua</name>
    <dbReference type="NCBI Taxonomy" id="1343610"/>
    <lineage>
        <taxon>Eukaryota</taxon>
        <taxon>Fungi</taxon>
        <taxon>Fungi incertae sedis</taxon>
        <taxon>Mucoromycota</taxon>
        <taxon>Mortierellomycotina</taxon>
        <taxon>Mortierellomycetes</taxon>
        <taxon>Mortierellales</taxon>
        <taxon>Mortierellaceae</taxon>
        <taxon>Actinomortierella</taxon>
    </lineage>
</organism>
<dbReference type="GO" id="GO:0015074">
    <property type="term" value="P:DNA integration"/>
    <property type="evidence" value="ECO:0007669"/>
    <property type="project" value="InterPro"/>
</dbReference>
<feature type="compositionally biased region" description="Acidic residues" evidence="2">
    <location>
        <begin position="54"/>
        <end position="72"/>
    </location>
</feature>
<feature type="region of interest" description="Disordered" evidence="2">
    <location>
        <begin position="34"/>
        <end position="72"/>
    </location>
</feature>
<feature type="compositionally biased region" description="Polar residues" evidence="2">
    <location>
        <begin position="34"/>
        <end position="51"/>
    </location>
</feature>
<keyword evidence="4" id="KW-1185">Reference proteome</keyword>
<feature type="region of interest" description="Disordered" evidence="2">
    <location>
        <begin position="89"/>
        <end position="121"/>
    </location>
</feature>
<evidence type="ECO:0008006" key="5">
    <source>
        <dbReference type="Google" id="ProtNLM"/>
    </source>
</evidence>
<reference evidence="3" key="1">
    <citation type="journal article" date="2020" name="Fungal Divers.">
        <title>Resolving the Mortierellaceae phylogeny through synthesis of multi-gene phylogenetics and phylogenomics.</title>
        <authorList>
            <person name="Vandepol N."/>
            <person name="Liber J."/>
            <person name="Desiro A."/>
            <person name="Na H."/>
            <person name="Kennedy M."/>
            <person name="Barry K."/>
            <person name="Grigoriev I.V."/>
            <person name="Miller A.N."/>
            <person name="O'Donnell K."/>
            <person name="Stajich J.E."/>
            <person name="Bonito G."/>
        </authorList>
    </citation>
    <scope>NUCLEOTIDE SEQUENCE</scope>
    <source>
        <strain evidence="3">BC1065</strain>
    </source>
</reference>
<dbReference type="GO" id="GO:0006310">
    <property type="term" value="P:DNA recombination"/>
    <property type="evidence" value="ECO:0007669"/>
    <property type="project" value="UniProtKB-KW"/>
</dbReference>
<comment type="caution">
    <text evidence="3">The sequence shown here is derived from an EMBL/GenBank/DDBJ whole genome shotgun (WGS) entry which is preliminary data.</text>
</comment>
<dbReference type="InterPro" id="IPR011010">
    <property type="entry name" value="DNA_brk_join_enz"/>
</dbReference>
<name>A0A9P6UC28_9FUNG</name>
<feature type="region of interest" description="Disordered" evidence="2">
    <location>
        <begin position="533"/>
        <end position="563"/>
    </location>
</feature>
<dbReference type="EMBL" id="JAAAJB010000050">
    <property type="protein sequence ID" value="KAG0268459.1"/>
    <property type="molecule type" value="Genomic_DNA"/>
</dbReference>
<dbReference type="InterPro" id="IPR013762">
    <property type="entry name" value="Integrase-like_cat_sf"/>
</dbReference>